<dbReference type="Gene3D" id="3.40.190.290">
    <property type="match status" value="1"/>
</dbReference>
<evidence type="ECO:0000256" key="2">
    <source>
        <dbReference type="ARBA" id="ARBA00023015"/>
    </source>
</evidence>
<dbReference type="CDD" id="cd08422">
    <property type="entry name" value="PBP2_CrgA_like"/>
    <property type="match status" value="1"/>
</dbReference>
<dbReference type="InterPro" id="IPR058163">
    <property type="entry name" value="LysR-type_TF_proteobact-type"/>
</dbReference>
<dbReference type="RefSeq" id="WP_394838438.1">
    <property type="nucleotide sequence ID" value="NZ_CP089929.1"/>
</dbReference>
<evidence type="ECO:0000256" key="1">
    <source>
        <dbReference type="ARBA" id="ARBA00009437"/>
    </source>
</evidence>
<dbReference type="InterPro" id="IPR036390">
    <property type="entry name" value="WH_DNA-bd_sf"/>
</dbReference>
<keyword evidence="3" id="KW-0238">DNA-binding</keyword>
<dbReference type="EMBL" id="CP089983">
    <property type="protein sequence ID" value="WXB08762.1"/>
    <property type="molecule type" value="Genomic_DNA"/>
</dbReference>
<sequence>MLDLRAFCLVADLRSLTAASHLLGESKATVSRRIARLEQSLDVSLLRRSPRLVEPTDDGVAYRQRVGQILELLGDANTAVRQSHAAPSGKLRVTAPPEFGSVLAPHIAAFNRRFPEVLLDLVIAQKILDFESEHLDVAFRVHAKLPDSPLIAHKLFDIEGATVASPAYFAEMPSPRQPADLTKHRVVLMQYECSHHPLPFQRADGKGPITEIRLQPSIAASDMNFVKELALAGAGIAVLPINSVRRELEEGTLVWVLKSYRLFGAAIYLMHQGGRFLPPKVRAFRDFVLDAFAAKGRRVNGR</sequence>
<dbReference type="InterPro" id="IPR036388">
    <property type="entry name" value="WH-like_DNA-bd_sf"/>
</dbReference>
<accession>A0ABZ2LDB9</accession>
<evidence type="ECO:0000313" key="7">
    <source>
        <dbReference type="Proteomes" id="UP001374803"/>
    </source>
</evidence>
<evidence type="ECO:0000313" key="6">
    <source>
        <dbReference type="EMBL" id="WXB08762.1"/>
    </source>
</evidence>
<protein>
    <submittedName>
        <fullName evidence="6">LysR substrate-binding domain-containing protein</fullName>
    </submittedName>
</protein>
<evidence type="ECO:0000256" key="3">
    <source>
        <dbReference type="ARBA" id="ARBA00023125"/>
    </source>
</evidence>
<feature type="domain" description="HTH lysR-type" evidence="5">
    <location>
        <begin position="1"/>
        <end position="56"/>
    </location>
</feature>
<dbReference type="SUPFAM" id="SSF53850">
    <property type="entry name" value="Periplasmic binding protein-like II"/>
    <property type="match status" value="1"/>
</dbReference>
<dbReference type="InterPro" id="IPR005119">
    <property type="entry name" value="LysR_subst-bd"/>
</dbReference>
<dbReference type="Pfam" id="PF03466">
    <property type="entry name" value="LysR_substrate"/>
    <property type="match status" value="1"/>
</dbReference>
<comment type="similarity">
    <text evidence="1">Belongs to the LysR transcriptional regulatory family.</text>
</comment>
<organism evidence="6 7">
    <name type="scientific">Pendulispora rubella</name>
    <dbReference type="NCBI Taxonomy" id="2741070"/>
    <lineage>
        <taxon>Bacteria</taxon>
        <taxon>Pseudomonadati</taxon>
        <taxon>Myxococcota</taxon>
        <taxon>Myxococcia</taxon>
        <taxon>Myxococcales</taxon>
        <taxon>Sorangiineae</taxon>
        <taxon>Pendulisporaceae</taxon>
        <taxon>Pendulispora</taxon>
    </lineage>
</organism>
<keyword evidence="7" id="KW-1185">Reference proteome</keyword>
<dbReference type="Pfam" id="PF00126">
    <property type="entry name" value="HTH_1"/>
    <property type="match status" value="1"/>
</dbReference>
<dbReference type="PANTHER" id="PTHR30537:SF5">
    <property type="entry name" value="HTH-TYPE TRANSCRIPTIONAL ACTIVATOR TTDR-RELATED"/>
    <property type="match status" value="1"/>
</dbReference>
<evidence type="ECO:0000259" key="5">
    <source>
        <dbReference type="PROSITE" id="PS50931"/>
    </source>
</evidence>
<dbReference type="Gene3D" id="1.10.10.10">
    <property type="entry name" value="Winged helix-like DNA-binding domain superfamily/Winged helix DNA-binding domain"/>
    <property type="match status" value="1"/>
</dbReference>
<reference evidence="6" key="1">
    <citation type="submission" date="2021-12" db="EMBL/GenBank/DDBJ databases">
        <title>Discovery of the Pendulisporaceae a myxobacterial family with distinct sporulation behavior and unique specialized metabolism.</title>
        <authorList>
            <person name="Garcia R."/>
            <person name="Popoff A."/>
            <person name="Bader C.D."/>
            <person name="Loehr J."/>
            <person name="Walesch S."/>
            <person name="Walt C."/>
            <person name="Boldt J."/>
            <person name="Bunk B."/>
            <person name="Haeckl F.J.F.P.J."/>
            <person name="Gunesch A.P."/>
            <person name="Birkelbach J."/>
            <person name="Nuebel U."/>
            <person name="Pietschmann T."/>
            <person name="Bach T."/>
            <person name="Mueller R."/>
        </authorList>
    </citation>
    <scope>NUCLEOTIDE SEQUENCE</scope>
    <source>
        <strain evidence="6">MSr11367</strain>
    </source>
</reference>
<gene>
    <name evidence="6" type="ORF">LVJ94_16165</name>
</gene>
<keyword evidence="4" id="KW-0804">Transcription</keyword>
<evidence type="ECO:0000256" key="4">
    <source>
        <dbReference type="ARBA" id="ARBA00023163"/>
    </source>
</evidence>
<dbReference type="Proteomes" id="UP001374803">
    <property type="component" value="Chromosome"/>
</dbReference>
<name>A0ABZ2LDB9_9BACT</name>
<keyword evidence="2" id="KW-0805">Transcription regulation</keyword>
<dbReference type="PROSITE" id="PS50931">
    <property type="entry name" value="HTH_LYSR"/>
    <property type="match status" value="1"/>
</dbReference>
<proteinExistence type="inferred from homology"/>
<dbReference type="InterPro" id="IPR000847">
    <property type="entry name" value="LysR_HTH_N"/>
</dbReference>
<dbReference type="PANTHER" id="PTHR30537">
    <property type="entry name" value="HTH-TYPE TRANSCRIPTIONAL REGULATOR"/>
    <property type="match status" value="1"/>
</dbReference>
<dbReference type="SUPFAM" id="SSF46785">
    <property type="entry name" value="Winged helix' DNA-binding domain"/>
    <property type="match status" value="1"/>
</dbReference>